<sequence>MLLYKSAVNEARSCYYSGIIHSGSSNPRSLFSTINKLLKPHDNITSTFTTEKCDRLMSFFTSKIDTIHNQLASSSANTPVPGPPLASPSIHRLSHFTPITTADLSKIFSTMKSSTSPLDPMSSDLIKACLTPLAPLITDTINSSLTTGTVPSPLKLAAITPLLKKPGLDPDDPNNFRPISNLTFLSKLLEGAVAAQLNQHLLTNKLYETFQSGFRTHHSTETALLKVTNDLLLSSDSGTITILLLLDLSAAFDTVNHSILLNRLQSIGITDTALLWFNSYLSGRSHYININNHTSSTTPVRHGVPQGSVLGPVLFILYILPLGHIIRHHGLNFHCYADDTQLYINTKTITPEILSTLTNCITDIKIWMSQNFLKLNSNKTEIIIFGPKSMLHTFQNFSLSIDGHSVTPSALVRNLGLYMDPALSFKPHINHITKTSFFHLRNLARLRPTLSPSAAETLIHAFITSRLDYCNSILYGLPSNVLQKLQYVQNSAARLLTRSPSREHITPILRKLHWLPIKQRIQFKILLITYKALNNLAPPYLTDLLHRHSPPCRLRSSDANLLTPIIKTKYRTLGAEPSPSPPPPSGTPSP</sequence>
<dbReference type="EMBL" id="JBHFQA010000007">
    <property type="protein sequence ID" value="KAL2096368.1"/>
    <property type="molecule type" value="Genomic_DNA"/>
</dbReference>
<evidence type="ECO:0000313" key="2">
    <source>
        <dbReference type="EMBL" id="KAL2096368.1"/>
    </source>
</evidence>
<dbReference type="InterPro" id="IPR043502">
    <property type="entry name" value="DNA/RNA_pol_sf"/>
</dbReference>
<protein>
    <recommendedName>
        <fullName evidence="1">Reverse transcriptase domain-containing protein</fullName>
    </recommendedName>
</protein>
<dbReference type="PROSITE" id="PS50878">
    <property type="entry name" value="RT_POL"/>
    <property type="match status" value="1"/>
</dbReference>
<accession>A0ABD1KB39</accession>
<dbReference type="SUPFAM" id="SSF56672">
    <property type="entry name" value="DNA/RNA polymerases"/>
    <property type="match status" value="1"/>
</dbReference>
<dbReference type="Proteomes" id="UP001591681">
    <property type="component" value="Unassembled WGS sequence"/>
</dbReference>
<evidence type="ECO:0000259" key="1">
    <source>
        <dbReference type="PROSITE" id="PS50878"/>
    </source>
</evidence>
<dbReference type="PANTHER" id="PTHR33332">
    <property type="entry name" value="REVERSE TRANSCRIPTASE DOMAIN-CONTAINING PROTEIN"/>
    <property type="match status" value="1"/>
</dbReference>
<evidence type="ECO:0000313" key="3">
    <source>
        <dbReference type="Proteomes" id="UP001591681"/>
    </source>
</evidence>
<keyword evidence="3" id="KW-1185">Reference proteome</keyword>
<dbReference type="Pfam" id="PF00078">
    <property type="entry name" value="RVT_1"/>
    <property type="match status" value="1"/>
</dbReference>
<name>A0ABD1KB39_9TELE</name>
<reference evidence="2 3" key="1">
    <citation type="submission" date="2024-09" db="EMBL/GenBank/DDBJ databases">
        <title>A chromosome-level genome assembly of Gray's grenadier anchovy, Coilia grayii.</title>
        <authorList>
            <person name="Fu Z."/>
        </authorList>
    </citation>
    <scope>NUCLEOTIDE SEQUENCE [LARGE SCALE GENOMIC DNA]</scope>
    <source>
        <strain evidence="2">G4</strain>
        <tissue evidence="2">Muscle</tissue>
    </source>
</reference>
<dbReference type="InterPro" id="IPR000477">
    <property type="entry name" value="RT_dom"/>
</dbReference>
<comment type="caution">
    <text evidence="2">The sequence shown here is derived from an EMBL/GenBank/DDBJ whole genome shotgun (WGS) entry which is preliminary data.</text>
</comment>
<gene>
    <name evidence="2" type="ORF">ACEWY4_008516</name>
</gene>
<feature type="domain" description="Reverse transcriptase" evidence="1">
    <location>
        <begin position="143"/>
        <end position="399"/>
    </location>
</feature>
<proteinExistence type="predicted"/>
<dbReference type="CDD" id="cd01650">
    <property type="entry name" value="RT_nLTR_like"/>
    <property type="match status" value="1"/>
</dbReference>
<organism evidence="2 3">
    <name type="scientific">Coilia grayii</name>
    <name type="common">Gray's grenadier anchovy</name>
    <dbReference type="NCBI Taxonomy" id="363190"/>
    <lineage>
        <taxon>Eukaryota</taxon>
        <taxon>Metazoa</taxon>
        <taxon>Chordata</taxon>
        <taxon>Craniata</taxon>
        <taxon>Vertebrata</taxon>
        <taxon>Euteleostomi</taxon>
        <taxon>Actinopterygii</taxon>
        <taxon>Neopterygii</taxon>
        <taxon>Teleostei</taxon>
        <taxon>Clupei</taxon>
        <taxon>Clupeiformes</taxon>
        <taxon>Clupeoidei</taxon>
        <taxon>Engraulidae</taxon>
        <taxon>Coilinae</taxon>
        <taxon>Coilia</taxon>
    </lineage>
</organism>
<dbReference type="AlphaFoldDB" id="A0ABD1KB39"/>